<dbReference type="InterPro" id="IPR000089">
    <property type="entry name" value="Biotin_lipoyl"/>
</dbReference>
<evidence type="ECO:0000256" key="3">
    <source>
        <dbReference type="ARBA" id="ARBA00022741"/>
    </source>
</evidence>
<dbReference type="RefSeq" id="WP_380789299.1">
    <property type="nucleotide sequence ID" value="NZ_JBHTKR010000002.1"/>
</dbReference>
<evidence type="ECO:0000259" key="8">
    <source>
        <dbReference type="PROSITE" id="PS50975"/>
    </source>
</evidence>
<dbReference type="Gene3D" id="3.30.470.20">
    <property type="entry name" value="ATP-grasp fold, B domain"/>
    <property type="match status" value="1"/>
</dbReference>
<dbReference type="PROSITE" id="PS00867">
    <property type="entry name" value="CPSASE_2"/>
    <property type="match status" value="1"/>
</dbReference>
<dbReference type="Pfam" id="PF00289">
    <property type="entry name" value="Biotin_carb_N"/>
    <property type="match status" value="1"/>
</dbReference>
<dbReference type="InterPro" id="IPR011053">
    <property type="entry name" value="Single_hybrid_motif"/>
</dbReference>
<evidence type="ECO:0000259" key="7">
    <source>
        <dbReference type="PROSITE" id="PS50968"/>
    </source>
</evidence>
<evidence type="ECO:0000259" key="9">
    <source>
        <dbReference type="PROSITE" id="PS50979"/>
    </source>
</evidence>
<keyword evidence="4 6" id="KW-0067">ATP-binding</keyword>
<keyword evidence="5" id="KW-0092">Biotin</keyword>
<proteinExistence type="predicted"/>
<dbReference type="InterPro" id="IPR005479">
    <property type="entry name" value="CPAse_ATP-bd"/>
</dbReference>
<evidence type="ECO:0000256" key="5">
    <source>
        <dbReference type="ARBA" id="ARBA00023267"/>
    </source>
</evidence>
<evidence type="ECO:0000313" key="11">
    <source>
        <dbReference type="Proteomes" id="UP001597151"/>
    </source>
</evidence>
<dbReference type="Pfam" id="PF00364">
    <property type="entry name" value="Biotin_lipoyl"/>
    <property type="match status" value="1"/>
</dbReference>
<gene>
    <name evidence="10" type="ORF">ACFQ3C_04655</name>
</gene>
<evidence type="ECO:0000256" key="4">
    <source>
        <dbReference type="ARBA" id="ARBA00022840"/>
    </source>
</evidence>
<organism evidence="10 11">
    <name type="scientific">Seohaeicola saemankumensis</name>
    <dbReference type="NCBI Taxonomy" id="481181"/>
    <lineage>
        <taxon>Bacteria</taxon>
        <taxon>Pseudomonadati</taxon>
        <taxon>Pseudomonadota</taxon>
        <taxon>Alphaproteobacteria</taxon>
        <taxon>Rhodobacterales</taxon>
        <taxon>Roseobacteraceae</taxon>
        <taxon>Seohaeicola</taxon>
    </lineage>
</organism>
<dbReference type="SUPFAM" id="SSF52440">
    <property type="entry name" value="PreATP-grasp domain"/>
    <property type="match status" value="1"/>
</dbReference>
<dbReference type="SMART" id="SM00878">
    <property type="entry name" value="Biotin_carb_C"/>
    <property type="match status" value="1"/>
</dbReference>
<protein>
    <submittedName>
        <fullName evidence="10">Acetyl/propionyl/methylcrotonyl-CoA carboxylase subunit alpha</fullName>
    </submittedName>
</protein>
<dbReference type="InterPro" id="IPR011054">
    <property type="entry name" value="Rudment_hybrid_motif"/>
</dbReference>
<dbReference type="InterPro" id="IPR050856">
    <property type="entry name" value="Biotin_carboxylase_complex"/>
</dbReference>
<dbReference type="InterPro" id="IPR011761">
    <property type="entry name" value="ATP-grasp"/>
</dbReference>
<evidence type="ECO:0000256" key="1">
    <source>
        <dbReference type="ARBA" id="ARBA00001953"/>
    </source>
</evidence>
<dbReference type="SUPFAM" id="SSF51246">
    <property type="entry name" value="Rudiment single hybrid motif"/>
    <property type="match status" value="1"/>
</dbReference>
<feature type="domain" description="ATP-grasp" evidence="8">
    <location>
        <begin position="121"/>
        <end position="319"/>
    </location>
</feature>
<evidence type="ECO:0000256" key="2">
    <source>
        <dbReference type="ARBA" id="ARBA00022598"/>
    </source>
</evidence>
<dbReference type="SUPFAM" id="SSF51230">
    <property type="entry name" value="Single hybrid motif"/>
    <property type="match status" value="1"/>
</dbReference>
<dbReference type="CDD" id="cd06850">
    <property type="entry name" value="biotinyl_domain"/>
    <property type="match status" value="1"/>
</dbReference>
<dbReference type="InterPro" id="IPR005482">
    <property type="entry name" value="Biotin_COase_C"/>
</dbReference>
<dbReference type="Gene3D" id="2.40.50.100">
    <property type="match status" value="1"/>
</dbReference>
<dbReference type="PROSITE" id="PS50968">
    <property type="entry name" value="BIOTINYL_LIPOYL"/>
    <property type="match status" value="1"/>
</dbReference>
<evidence type="ECO:0000313" key="10">
    <source>
        <dbReference type="EMBL" id="MFD1193951.1"/>
    </source>
</evidence>
<dbReference type="PANTHER" id="PTHR18866">
    <property type="entry name" value="CARBOXYLASE:PYRUVATE/ACETYL-COA/PROPIONYL-COA CARBOXYLASE"/>
    <property type="match status" value="1"/>
</dbReference>
<keyword evidence="3 6" id="KW-0547">Nucleotide-binding</keyword>
<feature type="domain" description="Lipoyl-binding" evidence="7">
    <location>
        <begin position="573"/>
        <end position="649"/>
    </location>
</feature>
<dbReference type="Pfam" id="PF02786">
    <property type="entry name" value="CPSase_L_D2"/>
    <property type="match status" value="1"/>
</dbReference>
<dbReference type="EMBL" id="JBHTKR010000002">
    <property type="protein sequence ID" value="MFD1193951.1"/>
    <property type="molecule type" value="Genomic_DNA"/>
</dbReference>
<name>A0ABW3TBX7_9RHOB</name>
<dbReference type="InterPro" id="IPR016185">
    <property type="entry name" value="PreATP-grasp_dom_sf"/>
</dbReference>
<comment type="cofactor">
    <cofactor evidence="1">
        <name>biotin</name>
        <dbReference type="ChEBI" id="CHEBI:57586"/>
    </cofactor>
</comment>
<dbReference type="InterPro" id="IPR005481">
    <property type="entry name" value="BC-like_N"/>
</dbReference>
<accession>A0ABW3TBX7</accession>
<sequence length="656" mass="68226">MSFDTILVANRGEIARRIIRACRSLGLRAVAVYSEADRDAPFVHEADQALPIGPTEAAQSYLEPARLLGAARRAGAQAVHPGYGFLSENADFARAVDAAGLVWIGPSADVIALMGSKAAAKAEAQAAGVPILPGYRGADQSDATLASAAAALGAPLLIKASAGGGGRGIRRVDDLADFPAALVAARREAQAAFGNADVLLERLLHGARHVEVQVLADHHGAVLHLGDRDCSVQLNHQKLIEEAPAPDIPDRIRAAMAEAAVRLAARIGYRNAGTVEYLYDPASHDWHFLEMNTRLQVEHPVTEAVTGLDLVAWQIRIAQGQALTLAQADIVMQGAAIEARIALDGAGGARVSRWHLPDLPGLRLDSAVQAGSPVSHHYDPMMAKLIGHGPDRATALARLRAGLAALEVGGIGTNLAQVAGLLATGDFAAARLGTDFLNRHPLTDTPLALADARAIAALALALAAAGTGGGGPAPWGQLGHWRVTAPAGRRGASWHMVDGDSLCVRDAPDGHVVTDDAGTVLLHAAHARLTGDLLDLEADGLRRRLTCEIAPDRITLAEGPAMARLSHGAQTTVLQRGTTGSDITAPMPGLLAEVLHPAGTRLKQGEPVLVFEAMKLMQTLTAPCDGILTDLPHAAGTTLPGGALLARLTPDKDTQT</sequence>
<dbReference type="SUPFAM" id="SSF56059">
    <property type="entry name" value="Glutathione synthetase ATP-binding domain-like"/>
    <property type="match status" value="1"/>
</dbReference>
<dbReference type="InterPro" id="IPR011764">
    <property type="entry name" value="Biotin_carboxylation_dom"/>
</dbReference>
<dbReference type="PROSITE" id="PS50979">
    <property type="entry name" value="BC"/>
    <property type="match status" value="1"/>
</dbReference>
<dbReference type="PANTHER" id="PTHR18866:SF33">
    <property type="entry name" value="METHYLCROTONOYL-COA CARBOXYLASE SUBUNIT ALPHA, MITOCHONDRIAL-RELATED"/>
    <property type="match status" value="1"/>
</dbReference>
<dbReference type="Pfam" id="PF02785">
    <property type="entry name" value="Biotin_carb_C"/>
    <property type="match status" value="1"/>
</dbReference>
<keyword evidence="2" id="KW-0436">Ligase</keyword>
<keyword evidence="11" id="KW-1185">Reference proteome</keyword>
<dbReference type="Proteomes" id="UP001597151">
    <property type="component" value="Unassembled WGS sequence"/>
</dbReference>
<evidence type="ECO:0000256" key="6">
    <source>
        <dbReference type="PROSITE-ProRule" id="PRU00409"/>
    </source>
</evidence>
<dbReference type="PROSITE" id="PS50975">
    <property type="entry name" value="ATP_GRASP"/>
    <property type="match status" value="1"/>
</dbReference>
<comment type="caution">
    <text evidence="10">The sequence shown here is derived from an EMBL/GenBank/DDBJ whole genome shotgun (WGS) entry which is preliminary data.</text>
</comment>
<reference evidence="11" key="1">
    <citation type="journal article" date="2019" name="Int. J. Syst. Evol. Microbiol.">
        <title>The Global Catalogue of Microorganisms (GCM) 10K type strain sequencing project: providing services to taxonomists for standard genome sequencing and annotation.</title>
        <authorList>
            <consortium name="The Broad Institute Genomics Platform"/>
            <consortium name="The Broad Institute Genome Sequencing Center for Infectious Disease"/>
            <person name="Wu L."/>
            <person name="Ma J."/>
        </authorList>
    </citation>
    <scope>NUCLEOTIDE SEQUENCE [LARGE SCALE GENOMIC DNA]</scope>
    <source>
        <strain evidence="11">CCUG 55328</strain>
    </source>
</reference>
<feature type="domain" description="Biotin carboxylation" evidence="9">
    <location>
        <begin position="2"/>
        <end position="442"/>
    </location>
</feature>